<dbReference type="Proteomes" id="UP000515955">
    <property type="component" value="Chromosome"/>
</dbReference>
<accession>A0A7G9S8D6</accession>
<evidence type="ECO:0000313" key="3">
    <source>
        <dbReference type="Proteomes" id="UP000515955"/>
    </source>
</evidence>
<reference evidence="2 3" key="1">
    <citation type="submission" date="2020-08" db="EMBL/GenBank/DDBJ databases">
        <title>Genome sequence of Sphingomonas rhizophila KACC 19189T.</title>
        <authorList>
            <person name="Hyun D.-W."/>
            <person name="Bae J.-W."/>
        </authorList>
    </citation>
    <scope>NUCLEOTIDE SEQUENCE [LARGE SCALE GENOMIC DNA]</scope>
    <source>
        <strain evidence="2 3">KACC 19189</strain>
    </source>
</reference>
<keyword evidence="1" id="KW-0732">Signal</keyword>
<organism evidence="2 3">
    <name type="scientific">Sphingomonas rhizophila</name>
    <dbReference type="NCBI Taxonomy" id="2071607"/>
    <lineage>
        <taxon>Bacteria</taxon>
        <taxon>Pseudomonadati</taxon>
        <taxon>Pseudomonadota</taxon>
        <taxon>Alphaproteobacteria</taxon>
        <taxon>Sphingomonadales</taxon>
        <taxon>Sphingomonadaceae</taxon>
        <taxon>Sphingomonas</taxon>
    </lineage>
</organism>
<protein>
    <submittedName>
        <fullName evidence="2">Uncharacterized protein</fullName>
    </submittedName>
</protein>
<keyword evidence="3" id="KW-1185">Reference proteome</keyword>
<gene>
    <name evidence="2" type="ORF">H9L12_06840</name>
</gene>
<evidence type="ECO:0000313" key="2">
    <source>
        <dbReference type="EMBL" id="QNN64111.1"/>
    </source>
</evidence>
<sequence length="85" mass="9275">MTMISATILVAASSLAGTATAAQHSFRMEGQPVAYTETVAADGTRHIQGQRISDRQSFRFKVRADGRVSGHVGDTPVRFRVDRNR</sequence>
<dbReference type="EMBL" id="CP060717">
    <property type="protein sequence ID" value="QNN64111.1"/>
    <property type="molecule type" value="Genomic_DNA"/>
</dbReference>
<dbReference type="AlphaFoldDB" id="A0A7G9S8D6"/>
<proteinExistence type="predicted"/>
<dbReference type="KEGG" id="srhi:H9L12_06840"/>
<feature type="signal peptide" evidence="1">
    <location>
        <begin position="1"/>
        <end position="21"/>
    </location>
</feature>
<evidence type="ECO:0000256" key="1">
    <source>
        <dbReference type="SAM" id="SignalP"/>
    </source>
</evidence>
<dbReference type="RefSeq" id="WP_187541111.1">
    <property type="nucleotide sequence ID" value="NZ_CP060717.1"/>
</dbReference>
<name>A0A7G9S8D6_9SPHN</name>
<feature type="chain" id="PRO_5028967599" evidence="1">
    <location>
        <begin position="22"/>
        <end position="85"/>
    </location>
</feature>